<dbReference type="PRINTS" id="PR00344">
    <property type="entry name" value="BCTRLSENSOR"/>
</dbReference>
<dbReference type="Pfam" id="PF00512">
    <property type="entry name" value="HisKA"/>
    <property type="match status" value="1"/>
</dbReference>
<dbReference type="SUPFAM" id="SSF55874">
    <property type="entry name" value="ATPase domain of HSP90 chaperone/DNA topoisomerase II/histidine kinase"/>
    <property type="match status" value="1"/>
</dbReference>
<gene>
    <name evidence="8" type="ORF">NZNM25_05340</name>
</gene>
<keyword evidence="2" id="KW-0808">Transferase</keyword>
<dbReference type="EMBL" id="BGKI01000002">
    <property type="protein sequence ID" value="GBH33743.1"/>
    <property type="molecule type" value="Genomic_DNA"/>
</dbReference>
<dbReference type="PROSITE" id="PS50109">
    <property type="entry name" value="HIS_KIN"/>
    <property type="match status" value="1"/>
</dbReference>
<organism evidence="8 9">
    <name type="scientific">Nitrosopumilus zosterae</name>
    <dbReference type="NCBI Taxonomy" id="718286"/>
    <lineage>
        <taxon>Archaea</taxon>
        <taxon>Nitrososphaerota</taxon>
        <taxon>Nitrososphaeria</taxon>
        <taxon>Nitrosopumilales</taxon>
        <taxon>Nitrosopumilaceae</taxon>
        <taxon>Nitrosopumilus</taxon>
    </lineage>
</organism>
<dbReference type="SUPFAM" id="SSF47384">
    <property type="entry name" value="Homodimeric domain of signal transducing histidine kinase"/>
    <property type="match status" value="1"/>
</dbReference>
<dbReference type="InterPro" id="IPR042557">
    <property type="entry name" value="SCO4226"/>
</dbReference>
<dbReference type="InterPro" id="IPR036097">
    <property type="entry name" value="HisK_dim/P_sf"/>
</dbReference>
<name>A0A2S2KQ08_9ARCH</name>
<dbReference type="SMART" id="SM00388">
    <property type="entry name" value="HisKA"/>
    <property type="match status" value="1"/>
</dbReference>
<evidence type="ECO:0000256" key="4">
    <source>
        <dbReference type="ARBA" id="ARBA00022777"/>
    </source>
</evidence>
<dbReference type="RefSeq" id="WP_109876395.1">
    <property type="nucleotide sequence ID" value="NZ_BGKI01000002.1"/>
</dbReference>
<evidence type="ECO:0000259" key="7">
    <source>
        <dbReference type="PROSITE" id="PS50109"/>
    </source>
</evidence>
<keyword evidence="3" id="KW-0547">Nucleotide-binding</keyword>
<keyword evidence="9" id="KW-1185">Reference proteome</keyword>
<dbReference type="InterPro" id="IPR003594">
    <property type="entry name" value="HATPase_dom"/>
</dbReference>
<evidence type="ECO:0000313" key="9">
    <source>
        <dbReference type="Proteomes" id="UP000245829"/>
    </source>
</evidence>
<evidence type="ECO:0000256" key="2">
    <source>
        <dbReference type="ARBA" id="ARBA00022679"/>
    </source>
</evidence>
<keyword evidence="1" id="KW-0597">Phosphoprotein</keyword>
<dbReference type="Gene3D" id="1.10.287.130">
    <property type="match status" value="1"/>
</dbReference>
<protein>
    <recommendedName>
        <fullName evidence="7">Histidine kinase domain-containing protein</fullName>
    </recommendedName>
</protein>
<dbReference type="InterPro" id="IPR005467">
    <property type="entry name" value="His_kinase_dom"/>
</dbReference>
<dbReference type="GO" id="GO:0005524">
    <property type="term" value="F:ATP binding"/>
    <property type="evidence" value="ECO:0007669"/>
    <property type="project" value="UniProtKB-KW"/>
</dbReference>
<dbReference type="Gene3D" id="3.30.565.10">
    <property type="entry name" value="Histidine kinase-like ATPase, C-terminal domain"/>
    <property type="match status" value="1"/>
</dbReference>
<dbReference type="InterPro" id="IPR036890">
    <property type="entry name" value="HATPase_C_sf"/>
</dbReference>
<keyword evidence="6" id="KW-0902">Two-component regulatory system</keyword>
<dbReference type="Pfam" id="PF02518">
    <property type="entry name" value="HATPase_c"/>
    <property type="match status" value="1"/>
</dbReference>
<dbReference type="OrthoDB" id="8127at2157"/>
<feature type="domain" description="Histidine kinase" evidence="7">
    <location>
        <begin position="97"/>
        <end position="297"/>
    </location>
</feature>
<dbReference type="InterPro" id="IPR004358">
    <property type="entry name" value="Sig_transdc_His_kin-like_C"/>
</dbReference>
<evidence type="ECO:0000256" key="6">
    <source>
        <dbReference type="ARBA" id="ARBA00023012"/>
    </source>
</evidence>
<accession>A0A2S2KQ08</accession>
<dbReference type="GO" id="GO:0000155">
    <property type="term" value="F:phosphorelay sensor kinase activity"/>
    <property type="evidence" value="ECO:0007669"/>
    <property type="project" value="InterPro"/>
</dbReference>
<dbReference type="InterPro" id="IPR003661">
    <property type="entry name" value="HisK_dim/P_dom"/>
</dbReference>
<comment type="caution">
    <text evidence="8">The sequence shown here is derived from an EMBL/GenBank/DDBJ whole genome shotgun (WGS) entry which is preliminary data.</text>
</comment>
<evidence type="ECO:0000256" key="5">
    <source>
        <dbReference type="ARBA" id="ARBA00022840"/>
    </source>
</evidence>
<evidence type="ECO:0000256" key="3">
    <source>
        <dbReference type="ARBA" id="ARBA00022741"/>
    </source>
</evidence>
<keyword evidence="5" id="KW-0067">ATP-binding</keyword>
<reference evidence="8 9" key="1">
    <citation type="submission" date="2018-05" db="EMBL/GenBank/DDBJ databases">
        <title>genome sequencing of Nitrosopumilus sp. NM25.</title>
        <authorList>
            <person name="Mori K."/>
            <person name="Nakagawa T."/>
        </authorList>
    </citation>
    <scope>NUCLEOTIDE SEQUENCE [LARGE SCALE GENOMIC DNA]</scope>
    <source>
        <strain evidence="8 9">NM25</strain>
    </source>
</reference>
<dbReference type="AlphaFoldDB" id="A0A2S2KQ08"/>
<dbReference type="PANTHER" id="PTHR43065">
    <property type="entry name" value="SENSOR HISTIDINE KINASE"/>
    <property type="match status" value="1"/>
</dbReference>
<dbReference type="CDD" id="cd00082">
    <property type="entry name" value="HisKA"/>
    <property type="match status" value="1"/>
</dbReference>
<evidence type="ECO:0000313" key="8">
    <source>
        <dbReference type="EMBL" id="GBH33743.1"/>
    </source>
</evidence>
<dbReference type="Gene3D" id="3.30.70.3090">
    <property type="entry name" value="ORF SCO4226, nickel-binding ferredoxin-like monomer"/>
    <property type="match status" value="1"/>
</dbReference>
<proteinExistence type="predicted"/>
<dbReference type="SMART" id="SM00387">
    <property type="entry name" value="HATPase_c"/>
    <property type="match status" value="1"/>
</dbReference>
<keyword evidence="4" id="KW-0418">Kinase</keyword>
<evidence type="ECO:0000256" key="1">
    <source>
        <dbReference type="ARBA" id="ARBA00022553"/>
    </source>
</evidence>
<dbReference type="PANTHER" id="PTHR43065:SF10">
    <property type="entry name" value="PEROXIDE STRESS-ACTIVATED HISTIDINE KINASE MAK3"/>
    <property type="match status" value="1"/>
</dbReference>
<dbReference type="Proteomes" id="UP000245829">
    <property type="component" value="Unassembled WGS sequence"/>
</dbReference>
<sequence length="298" mass="33654">MPIFLDMHELGDYTKEQLVAGLEEDADEFGVLVHQMLFNEKENILHCICTAPDVAAIEKHHEKFNVKCKKIIPINQIKTDKVIKEEKLKTIGELSSRLSHDIRNPLTILQTSLDVLRSNNPETYEKNISRFNTMYDAIKRIDHQISDVLGFLGTRKLNFTETDLDDILNSSIEGMKIPTQIVVEMPQNKISLNCDFESMRTVFSNIILNAIQAMNDTGKIIIKALKKEDSISISFENSGPAIPEKIISKIFDTLFTTKQEGTGLGLVSCKNIVEQHGGKIEIKNNPTTFTVILPQKIK</sequence>